<organism evidence="2 3">
    <name type="scientific">Nelumbo nucifera</name>
    <name type="common">Sacred lotus</name>
    <dbReference type="NCBI Taxonomy" id="4432"/>
    <lineage>
        <taxon>Eukaryota</taxon>
        <taxon>Viridiplantae</taxon>
        <taxon>Streptophyta</taxon>
        <taxon>Embryophyta</taxon>
        <taxon>Tracheophyta</taxon>
        <taxon>Spermatophyta</taxon>
        <taxon>Magnoliopsida</taxon>
        <taxon>Proteales</taxon>
        <taxon>Nelumbonaceae</taxon>
        <taxon>Nelumbo</taxon>
    </lineage>
</organism>
<accession>A0A822YS25</accession>
<reference evidence="2 3" key="1">
    <citation type="journal article" date="2020" name="Mol. Biol. Evol.">
        <title>Distinct Expression and Methylation Patterns for Genes with Different Fates following a Single Whole-Genome Duplication in Flowering Plants.</title>
        <authorList>
            <person name="Shi T."/>
            <person name="Rahmani R.S."/>
            <person name="Gugger P.F."/>
            <person name="Wang M."/>
            <person name="Li H."/>
            <person name="Zhang Y."/>
            <person name="Li Z."/>
            <person name="Wang Q."/>
            <person name="Van de Peer Y."/>
            <person name="Marchal K."/>
            <person name="Chen J."/>
        </authorList>
    </citation>
    <scope>NUCLEOTIDE SEQUENCE [LARGE SCALE GENOMIC DNA]</scope>
    <source>
        <tissue evidence="2">Leaf</tissue>
    </source>
</reference>
<evidence type="ECO:0000313" key="3">
    <source>
        <dbReference type="Proteomes" id="UP000607653"/>
    </source>
</evidence>
<dbReference type="EMBL" id="DUZY01000004">
    <property type="protein sequence ID" value="DAD35327.1"/>
    <property type="molecule type" value="Genomic_DNA"/>
</dbReference>
<proteinExistence type="predicted"/>
<protein>
    <submittedName>
        <fullName evidence="2">Uncharacterized protein</fullName>
    </submittedName>
</protein>
<keyword evidence="1" id="KW-0472">Membrane</keyword>
<keyword evidence="1" id="KW-0812">Transmembrane</keyword>
<feature type="transmembrane region" description="Helical" evidence="1">
    <location>
        <begin position="42"/>
        <end position="62"/>
    </location>
</feature>
<evidence type="ECO:0000256" key="1">
    <source>
        <dbReference type="SAM" id="Phobius"/>
    </source>
</evidence>
<keyword evidence="1" id="KW-1133">Transmembrane helix</keyword>
<evidence type="ECO:0000313" key="2">
    <source>
        <dbReference type="EMBL" id="DAD35327.1"/>
    </source>
</evidence>
<keyword evidence="3" id="KW-1185">Reference proteome</keyword>
<dbReference type="AlphaFoldDB" id="A0A822YS25"/>
<comment type="caution">
    <text evidence="2">The sequence shown here is derived from an EMBL/GenBank/DDBJ whole genome shotgun (WGS) entry which is preliminary data.</text>
</comment>
<sequence length="71" mass="8351">MDLNSSLVRWWLVGRFQDMIESTKVQLFGVKFSLKGEKNTGTQILVCFYFKLYFVLFVCSAYKVKLKQSKN</sequence>
<gene>
    <name evidence="2" type="ORF">HUJ06_005967</name>
</gene>
<dbReference type="Proteomes" id="UP000607653">
    <property type="component" value="Unassembled WGS sequence"/>
</dbReference>
<name>A0A822YS25_NELNU</name>